<feature type="coiled-coil region" evidence="1">
    <location>
        <begin position="808"/>
        <end position="842"/>
    </location>
</feature>
<organism evidence="3 4">
    <name type="scientific">Alternaria atra</name>
    <dbReference type="NCBI Taxonomy" id="119953"/>
    <lineage>
        <taxon>Eukaryota</taxon>
        <taxon>Fungi</taxon>
        <taxon>Dikarya</taxon>
        <taxon>Ascomycota</taxon>
        <taxon>Pezizomycotina</taxon>
        <taxon>Dothideomycetes</taxon>
        <taxon>Pleosporomycetidae</taxon>
        <taxon>Pleosporales</taxon>
        <taxon>Pleosporineae</taxon>
        <taxon>Pleosporaceae</taxon>
        <taxon>Alternaria</taxon>
        <taxon>Alternaria sect. Ulocladioides</taxon>
    </lineage>
</organism>
<feature type="region of interest" description="Disordered" evidence="2">
    <location>
        <begin position="214"/>
        <end position="295"/>
    </location>
</feature>
<feature type="region of interest" description="Disordered" evidence="2">
    <location>
        <begin position="106"/>
        <end position="200"/>
    </location>
</feature>
<feature type="coiled-coil region" evidence="1">
    <location>
        <begin position="657"/>
        <end position="684"/>
    </location>
</feature>
<dbReference type="Proteomes" id="UP000676310">
    <property type="component" value="Unassembled WGS sequence"/>
</dbReference>
<proteinExistence type="predicted"/>
<feature type="compositionally biased region" description="Basic and acidic residues" evidence="2">
    <location>
        <begin position="20"/>
        <end position="34"/>
    </location>
</feature>
<keyword evidence="4" id="KW-1185">Reference proteome</keyword>
<keyword evidence="1" id="KW-0175">Coiled coil</keyword>
<feature type="compositionally biased region" description="Low complexity" evidence="2">
    <location>
        <begin position="1426"/>
        <end position="1442"/>
    </location>
</feature>
<dbReference type="OrthoDB" id="3798058at2759"/>
<feature type="compositionally biased region" description="Basic and acidic residues" evidence="2">
    <location>
        <begin position="160"/>
        <end position="169"/>
    </location>
</feature>
<evidence type="ECO:0000313" key="4">
    <source>
        <dbReference type="Proteomes" id="UP000676310"/>
    </source>
</evidence>
<feature type="coiled-coil region" evidence="1">
    <location>
        <begin position="597"/>
        <end position="631"/>
    </location>
</feature>
<feature type="coiled-coil region" evidence="1">
    <location>
        <begin position="955"/>
        <end position="1010"/>
    </location>
</feature>
<feature type="coiled-coil region" evidence="1">
    <location>
        <begin position="868"/>
        <end position="902"/>
    </location>
</feature>
<evidence type="ECO:0000313" key="3">
    <source>
        <dbReference type="EMBL" id="CAG5141420.1"/>
    </source>
</evidence>
<dbReference type="EMBL" id="CAJRGZ010000015">
    <property type="protein sequence ID" value="CAG5141420.1"/>
    <property type="molecule type" value="Genomic_DNA"/>
</dbReference>
<feature type="region of interest" description="Disordered" evidence="2">
    <location>
        <begin position="1289"/>
        <end position="1316"/>
    </location>
</feature>
<dbReference type="GeneID" id="67021517"/>
<feature type="region of interest" description="Disordered" evidence="2">
    <location>
        <begin position="445"/>
        <end position="464"/>
    </location>
</feature>
<name>A0A8J2HVZ9_9PLEO</name>
<protein>
    <submittedName>
        <fullName evidence="3">Uncharacterized protein</fullName>
    </submittedName>
</protein>
<comment type="caution">
    <text evidence="3">The sequence shown here is derived from an EMBL/GenBank/DDBJ whole genome shotgun (WGS) entry which is preliminary data.</text>
</comment>
<feature type="compositionally biased region" description="Basic and acidic residues" evidence="2">
    <location>
        <begin position="53"/>
        <end position="68"/>
    </location>
</feature>
<feature type="region of interest" description="Disordered" evidence="2">
    <location>
        <begin position="1"/>
        <end position="76"/>
    </location>
</feature>
<evidence type="ECO:0000256" key="2">
    <source>
        <dbReference type="SAM" id="MobiDB-lite"/>
    </source>
</evidence>
<feature type="compositionally biased region" description="Polar residues" evidence="2">
    <location>
        <begin position="1610"/>
        <end position="1629"/>
    </location>
</feature>
<reference evidence="3" key="1">
    <citation type="submission" date="2021-05" db="EMBL/GenBank/DDBJ databases">
        <authorList>
            <person name="Stam R."/>
        </authorList>
    </citation>
    <scope>NUCLEOTIDE SEQUENCE</scope>
    <source>
        <strain evidence="3">CS162</strain>
    </source>
</reference>
<feature type="compositionally biased region" description="Basic residues" evidence="2">
    <location>
        <begin position="480"/>
        <end position="489"/>
    </location>
</feature>
<feature type="coiled-coil region" evidence="1">
    <location>
        <begin position="1175"/>
        <end position="1202"/>
    </location>
</feature>
<feature type="compositionally biased region" description="Polar residues" evidence="2">
    <location>
        <begin position="1511"/>
        <end position="1525"/>
    </location>
</feature>
<feature type="compositionally biased region" description="Basic residues" evidence="2">
    <location>
        <begin position="250"/>
        <end position="259"/>
    </location>
</feature>
<accession>A0A8J2HVZ9</accession>
<evidence type="ECO:0000256" key="1">
    <source>
        <dbReference type="SAM" id="Coils"/>
    </source>
</evidence>
<sequence length="1664" mass="186884">MAERAGKGKQLPKRQRPSRLRNEVRQGSTDDEREHKKHAIQVPNSDAVVPETQPDHDEYFNDDGHGPENESEFTLSPNSLALLERTAVTKKAEAVEFIPFTFKPLSRSAFPLSNSSASAGPHPSVPRFKTTKKVPKKPSRKEEDNAEESITHNALTIPDDQEHSVHASHDVSTIAEAASAAPPLQPADDRHNRPGTATSQEMILFYPPVAEKLQQEPGHPLPIQGDTGSDVPQSAQLDARHKSGISKACSVKKSKKGRRGQLSQQREAPHPPGSRLMPRYTHQAGTTGGPVPGTFAESQRLSQIETKDNRVHASRAYAVQALAPTNDRHEHAYAQESQLPNEGHGCISYNKESCDNTLSLLDTTFEDFQDPSAQCEFPTPSVRIPSTLPPQHDVTEPERLPLAMIQGQAGSPCPEEHAIISTQASGFYVQPNSHGLVDIPAVSTQSHQTELHASNHQVESQPRDVDTALHGISNRDRPPRVAKSRRKPRTSGPMSHDLQEQATSHSIEHALENVRVAMLANKYQAQHKTTVIAQQHKAEVAELQHTIDNQTQSIAEHDINDRNLREALNQLTNTAKTNQRFVTGLQKDYETLQKSATNFQKQSKETLRAKITELEDERQALQQEFLTVTDKLTATQRKMKSTLDDVYVRFVISESKRKDLAENLDKQDAVLKEERRKRDEMEQQHLSGVRNIPRQFVDSFDTLIKKLELLQTSLNNVTTDDSRDGQIEECLDALQTLRLTPALTMQGIEKLESTLRLVRERLDSGLNNLSETMKCRAAPDAELQKFIKEQLHSLQTEMLRYEDVTVENRKTQQLNASLKTQLEAQQQHSNRLDKQIKSFQQAEINFKARYDQLECDLNEPRDALPVDTLELEQEVFDLRQQLKKVEEDLGAANTKVEKIERERDTYKGYYKDVKAELQEFQQKPMVQDDTAVRKEIVKDCESKFAEKQHSFRSEIHRLTIESDEKEKTLQQLSNKLDAVGIQLDELSEKIQTLESELVEKSNLREQLRTTTEVLHTNDRDYVELSRQHKEKAQKMLELQGVYDRLQAQTAQQQAAVQTVRREADSTLAKERQDASDMFQLSFDQVTSLQEGKKNLSTRLDSVQISEGKLQHEATEPHAAKEANISRVEMEAGVENWKLVEQHRIEIDDWKRRMSQKDMAFREVEAKLRLAEDEHRAKTAADREAAESNMLKLEQKYRDSLRVVLEQGSLNQQGGLQLQVANNTSTQSSVITQAVKSRKKVTRQNHSLLEVPQEQNHRSEKPSSIFNAEVIQTQLEDDDLFATQFEEQGEINYTPNDADSVDDEPGTATESQDIGNLTMTQDAFNDDLLRASQQQLKHQVSSSTELSSMSTDELTMMEKTQPVSNVMLQGYDHGISNRGNTSYKLSRTLDETQRVPPTMSRSYGRDPFNNFTVPTNAEVMSAVDNESVAGSQSSRSSGRAKSQANTASRMMPPPSKNSGHSQPGIASHTADLRASTQHTMHDKADLKLSGSDSRLSNPSSKQTYSGHDPRGSAQTGSQHGSSQNMMQDHAKKRESSIEQTERDSATKRQRTRSQTRPLDSSPGLPSQIPHVSVPRPGAQKNMSYIQGSASTSSRSKAQVSSSRVRGRISRQTPSSGGAYSPRSQFSSQVVASGPTRSSSRLTRSNNRNDTAFRDGFNERFNEKLD</sequence>
<gene>
    <name evidence="3" type="ORF">ALTATR162_LOCUS931</name>
</gene>
<feature type="compositionally biased region" description="Low complexity" evidence="2">
    <location>
        <begin position="1634"/>
        <end position="1648"/>
    </location>
</feature>
<feature type="compositionally biased region" description="Low complexity" evidence="2">
    <location>
        <begin position="1587"/>
        <end position="1602"/>
    </location>
</feature>
<feature type="compositionally biased region" description="Polar residues" evidence="2">
    <location>
        <begin position="1307"/>
        <end position="1316"/>
    </location>
</feature>
<feature type="compositionally biased region" description="Basic residues" evidence="2">
    <location>
        <begin position="129"/>
        <end position="139"/>
    </location>
</feature>
<feature type="compositionally biased region" description="Polar residues" evidence="2">
    <location>
        <begin position="1489"/>
        <end position="1504"/>
    </location>
</feature>
<feature type="compositionally biased region" description="Basic residues" evidence="2">
    <location>
        <begin position="10"/>
        <end position="19"/>
    </location>
</feature>
<feature type="compositionally biased region" description="Polar residues" evidence="2">
    <location>
        <begin position="445"/>
        <end position="460"/>
    </location>
</feature>
<dbReference type="RefSeq" id="XP_043164461.1">
    <property type="nucleotide sequence ID" value="XM_043308526.1"/>
</dbReference>
<feature type="region of interest" description="Disordered" evidence="2">
    <location>
        <begin position="469"/>
        <end position="503"/>
    </location>
</feature>
<feature type="compositionally biased region" description="Polar residues" evidence="2">
    <location>
        <begin position="226"/>
        <end position="236"/>
    </location>
</feature>
<feature type="compositionally biased region" description="Basic and acidic residues" evidence="2">
    <location>
        <begin position="1527"/>
        <end position="1545"/>
    </location>
</feature>
<feature type="compositionally biased region" description="Basic and acidic residues" evidence="2">
    <location>
        <begin position="469"/>
        <end position="479"/>
    </location>
</feature>
<feature type="compositionally biased region" description="Basic and acidic residues" evidence="2">
    <location>
        <begin position="1649"/>
        <end position="1664"/>
    </location>
</feature>
<feature type="region of interest" description="Disordered" evidence="2">
    <location>
        <begin position="1424"/>
        <end position="1664"/>
    </location>
</feature>